<reference evidence="3 4" key="1">
    <citation type="submission" date="2019-03" db="EMBL/GenBank/DDBJ databases">
        <title>Sequencing 23 genomes of Wallemia ichthyophaga.</title>
        <authorList>
            <person name="Gostincar C."/>
        </authorList>
    </citation>
    <scope>NUCLEOTIDE SEQUENCE [LARGE SCALE GENOMIC DNA]</scope>
    <source>
        <strain evidence="3 4">EXF-8621</strain>
    </source>
</reference>
<keyword evidence="2" id="KW-1133">Transmembrane helix</keyword>
<evidence type="ECO:0000313" key="3">
    <source>
        <dbReference type="EMBL" id="TIB14580.1"/>
    </source>
</evidence>
<feature type="region of interest" description="Disordered" evidence="1">
    <location>
        <begin position="310"/>
        <end position="332"/>
    </location>
</feature>
<feature type="transmembrane region" description="Helical" evidence="2">
    <location>
        <begin position="90"/>
        <end position="111"/>
    </location>
</feature>
<evidence type="ECO:0000256" key="2">
    <source>
        <dbReference type="SAM" id="Phobius"/>
    </source>
</evidence>
<feature type="transmembrane region" description="Helical" evidence="2">
    <location>
        <begin position="262"/>
        <end position="284"/>
    </location>
</feature>
<feature type="transmembrane region" description="Helical" evidence="2">
    <location>
        <begin position="20"/>
        <end position="39"/>
    </location>
</feature>
<gene>
    <name evidence="3" type="ORF">E3P90_01216</name>
</gene>
<feature type="transmembrane region" description="Helical" evidence="2">
    <location>
        <begin position="180"/>
        <end position="200"/>
    </location>
</feature>
<organism evidence="3 4">
    <name type="scientific">Wallemia ichthyophaga</name>
    <dbReference type="NCBI Taxonomy" id="245174"/>
    <lineage>
        <taxon>Eukaryota</taxon>
        <taxon>Fungi</taxon>
        <taxon>Dikarya</taxon>
        <taxon>Basidiomycota</taxon>
        <taxon>Wallemiomycotina</taxon>
        <taxon>Wallemiomycetes</taxon>
        <taxon>Wallemiales</taxon>
        <taxon>Wallemiaceae</taxon>
        <taxon>Wallemia</taxon>
    </lineage>
</organism>
<dbReference type="AlphaFoldDB" id="A0A4T0HFJ0"/>
<feature type="transmembrane region" description="Helical" evidence="2">
    <location>
        <begin position="132"/>
        <end position="150"/>
    </location>
</feature>
<dbReference type="Proteomes" id="UP000306954">
    <property type="component" value="Unassembled WGS sequence"/>
</dbReference>
<feature type="compositionally biased region" description="Low complexity" evidence="1">
    <location>
        <begin position="314"/>
        <end position="329"/>
    </location>
</feature>
<name>A0A4T0HFJ0_WALIC</name>
<feature type="transmembrane region" description="Helical" evidence="2">
    <location>
        <begin position="220"/>
        <end position="242"/>
    </location>
</feature>
<sequence>MTRQYNLDEIASLDYLLTYYVVQISGSVGHLFLLLLTIISRSIHHNGVIINFYLIFSFTLWIDAILLYTGHLTSQTHQIPPSIRIINSSIRMTGMLANTCTTLTVVFRLFISVNTALSTRLAKILSKISDTILILVPWVLSMPFFIAYLARTIPHPDLVIRTPYFCDYNGSVLNKVVTNLTLALMCLILVLAILTAILLIKLRSSQHGLVYVKTSIDVVLGCRILLFLVYSLTTVVVLSGTLNDAWGSFSDGPTLAFGLTGFWAFLLFFIQPDTFNAIMTCFGLRKSRNRQRRPSFLSVSASRPRGIERHEFDGNLTSNGSLNGRSSGSDECGDVNGWVDKRRLDNADSRCLSGGSNSDTSH</sequence>
<keyword evidence="2" id="KW-0812">Transmembrane</keyword>
<comment type="caution">
    <text evidence="3">The sequence shown here is derived from an EMBL/GenBank/DDBJ whole genome shotgun (WGS) entry which is preliminary data.</text>
</comment>
<evidence type="ECO:0000313" key="4">
    <source>
        <dbReference type="Proteomes" id="UP000306954"/>
    </source>
</evidence>
<accession>A0A4T0HFJ0</accession>
<evidence type="ECO:0008006" key="5">
    <source>
        <dbReference type="Google" id="ProtNLM"/>
    </source>
</evidence>
<keyword evidence="2" id="KW-0472">Membrane</keyword>
<proteinExistence type="predicted"/>
<dbReference type="EMBL" id="SPOF01000010">
    <property type="protein sequence ID" value="TIB14580.1"/>
    <property type="molecule type" value="Genomic_DNA"/>
</dbReference>
<protein>
    <recommendedName>
        <fullName evidence="5">G-protein coupled receptors family 1 profile domain-containing protein</fullName>
    </recommendedName>
</protein>
<evidence type="ECO:0000256" key="1">
    <source>
        <dbReference type="SAM" id="MobiDB-lite"/>
    </source>
</evidence>
<feature type="transmembrane region" description="Helical" evidence="2">
    <location>
        <begin position="51"/>
        <end position="70"/>
    </location>
</feature>